<evidence type="ECO:0000313" key="3">
    <source>
        <dbReference type="Proteomes" id="UP000778797"/>
    </source>
</evidence>
<sequence>MKELQEIFKTTVQMPDSRAAVINIFHSNIYVKDQLLAQLKPYDLSLEQFNVLRILRGQKGKSINLQDIQQRMVNKMSNTTRLVDKLLKKNFVERHLSQQNRRKVDISITKLGLKILKGLDPLILSVENSITENLSSDELKQLNILLLKLKS</sequence>
<dbReference type="PRINTS" id="PR00598">
    <property type="entry name" value="HTHMARR"/>
</dbReference>
<comment type="caution">
    <text evidence="2">The sequence shown here is derived from an EMBL/GenBank/DDBJ whole genome shotgun (WGS) entry which is preliminary data.</text>
</comment>
<dbReference type="Gene3D" id="1.10.10.10">
    <property type="entry name" value="Winged helix-like DNA-binding domain superfamily/Winged helix DNA-binding domain"/>
    <property type="match status" value="1"/>
</dbReference>
<dbReference type="InterPro" id="IPR036390">
    <property type="entry name" value="WH_DNA-bd_sf"/>
</dbReference>
<reference evidence="3" key="1">
    <citation type="submission" date="2021-03" db="EMBL/GenBank/DDBJ databases">
        <title>Genome of Cognatishimia sp. F0-27.</title>
        <authorList>
            <person name="Ping X."/>
        </authorList>
    </citation>
    <scope>NUCLEOTIDE SEQUENCE [LARGE SCALE GENOMIC DNA]</scope>
    <source>
        <strain evidence="3">E313</strain>
    </source>
</reference>
<dbReference type="RefSeq" id="WP_227476523.1">
    <property type="nucleotide sequence ID" value="NZ_JAFMPT010000005.1"/>
</dbReference>
<dbReference type="PANTHER" id="PTHR33164">
    <property type="entry name" value="TRANSCRIPTIONAL REGULATOR, MARR FAMILY"/>
    <property type="match status" value="1"/>
</dbReference>
<gene>
    <name evidence="2" type="ORF">J1C55_05680</name>
</gene>
<dbReference type="Proteomes" id="UP000778797">
    <property type="component" value="Unassembled WGS sequence"/>
</dbReference>
<keyword evidence="3" id="KW-1185">Reference proteome</keyword>
<reference evidence="3" key="2">
    <citation type="submission" date="2023-07" db="EMBL/GenBank/DDBJ databases">
        <title>Genome of Winogradskyella sp. E313.</title>
        <authorList>
            <person name="Zhou Y."/>
        </authorList>
    </citation>
    <scope>NUCLEOTIDE SEQUENCE [LARGE SCALE GENOMIC DNA]</scope>
    <source>
        <strain evidence="3">E313</strain>
    </source>
</reference>
<name>A0ABS8ELI1_9FLAO</name>
<dbReference type="EMBL" id="JAFMPT010000005">
    <property type="protein sequence ID" value="MCC1484075.1"/>
    <property type="molecule type" value="Genomic_DNA"/>
</dbReference>
<dbReference type="SMART" id="SM00347">
    <property type="entry name" value="HTH_MARR"/>
    <property type="match status" value="1"/>
</dbReference>
<evidence type="ECO:0000259" key="1">
    <source>
        <dbReference type="PROSITE" id="PS50995"/>
    </source>
</evidence>
<dbReference type="Pfam" id="PF01047">
    <property type="entry name" value="MarR"/>
    <property type="match status" value="1"/>
</dbReference>
<dbReference type="PANTHER" id="PTHR33164:SF101">
    <property type="entry name" value="TRANSCRIPTIONAL REPRESSOR MPRA"/>
    <property type="match status" value="1"/>
</dbReference>
<dbReference type="InterPro" id="IPR000835">
    <property type="entry name" value="HTH_MarR-typ"/>
</dbReference>
<proteinExistence type="predicted"/>
<feature type="domain" description="HTH marR-type" evidence="1">
    <location>
        <begin position="1"/>
        <end position="151"/>
    </location>
</feature>
<protein>
    <submittedName>
        <fullName evidence="2">MarR family transcriptional regulator</fullName>
    </submittedName>
</protein>
<dbReference type="PROSITE" id="PS50995">
    <property type="entry name" value="HTH_MARR_2"/>
    <property type="match status" value="1"/>
</dbReference>
<dbReference type="InterPro" id="IPR036388">
    <property type="entry name" value="WH-like_DNA-bd_sf"/>
</dbReference>
<dbReference type="SUPFAM" id="SSF46785">
    <property type="entry name" value="Winged helix' DNA-binding domain"/>
    <property type="match status" value="1"/>
</dbReference>
<evidence type="ECO:0000313" key="2">
    <source>
        <dbReference type="EMBL" id="MCC1484075.1"/>
    </source>
</evidence>
<organism evidence="2 3">
    <name type="scientific">Winogradskyella immobilis</name>
    <dbReference type="NCBI Taxonomy" id="2816852"/>
    <lineage>
        <taxon>Bacteria</taxon>
        <taxon>Pseudomonadati</taxon>
        <taxon>Bacteroidota</taxon>
        <taxon>Flavobacteriia</taxon>
        <taxon>Flavobacteriales</taxon>
        <taxon>Flavobacteriaceae</taxon>
        <taxon>Winogradskyella</taxon>
    </lineage>
</organism>
<dbReference type="InterPro" id="IPR039422">
    <property type="entry name" value="MarR/SlyA-like"/>
</dbReference>
<accession>A0ABS8ELI1</accession>